<gene>
    <name evidence="2" type="ORF">PA7_15330</name>
</gene>
<dbReference type="OrthoDB" id="3358333at2"/>
<reference evidence="2 3" key="1">
    <citation type="submission" date="2019-07" db="EMBL/GenBank/DDBJ databases">
        <title>Whole genome shotgun sequence of Pseudonocardia asaccharolytica NBRC 16224.</title>
        <authorList>
            <person name="Hosoyama A."/>
            <person name="Uohara A."/>
            <person name="Ohji S."/>
            <person name="Ichikawa N."/>
        </authorList>
    </citation>
    <scope>NUCLEOTIDE SEQUENCE [LARGE SCALE GENOMIC DNA]</scope>
    <source>
        <strain evidence="2 3">NBRC 16224</strain>
    </source>
</reference>
<accession>A0A511CYT9</accession>
<keyword evidence="3" id="KW-1185">Reference proteome</keyword>
<dbReference type="RefSeq" id="WP_028930682.1">
    <property type="nucleotide sequence ID" value="NZ_AUII01000013.1"/>
</dbReference>
<proteinExistence type="predicted"/>
<dbReference type="AlphaFoldDB" id="A0A511CYT9"/>
<evidence type="ECO:0000256" key="1">
    <source>
        <dbReference type="SAM" id="MobiDB-lite"/>
    </source>
</evidence>
<evidence type="ECO:0000313" key="3">
    <source>
        <dbReference type="Proteomes" id="UP000321328"/>
    </source>
</evidence>
<dbReference type="STRING" id="1123024.GCA_000423625_03027"/>
<organism evidence="2 3">
    <name type="scientific">Pseudonocardia asaccharolytica DSM 44247 = NBRC 16224</name>
    <dbReference type="NCBI Taxonomy" id="1123024"/>
    <lineage>
        <taxon>Bacteria</taxon>
        <taxon>Bacillati</taxon>
        <taxon>Actinomycetota</taxon>
        <taxon>Actinomycetes</taxon>
        <taxon>Pseudonocardiales</taxon>
        <taxon>Pseudonocardiaceae</taxon>
        <taxon>Pseudonocardia</taxon>
    </lineage>
</organism>
<feature type="compositionally biased region" description="Low complexity" evidence="1">
    <location>
        <begin position="202"/>
        <end position="215"/>
    </location>
</feature>
<name>A0A511CYT9_9PSEU</name>
<dbReference type="Proteomes" id="UP000321328">
    <property type="component" value="Unassembled WGS sequence"/>
</dbReference>
<sequence>MGTLINLVENPACKVNAAGWFGEAGWGRTTSAHASLPRTTGFAGTAAGDVICANQIPIVADSYYVGSVHIRAVAASTVTVGFDWYDDSSYLSSSSFVPYTLSAGSTTRVNTGVGAGAAVPPAGATRAVLVVAGGDGEAQYTASMITLGSTLHDYFDGDSPRATWEGTPGNSRSYLITGDDSWGWADSGDQTATQPGPTGQDTATWGETGAATGSGTRDDPISWGESGLIVASGYDDDHGRIRVEAIGFPAGTICAVVYSRPAGSTVWTQVRGGKVSVSGGRMARPVDDYEYTAGVPMTYRIVGLSSPEGAADVVTATAQVIRSGDPAHAWIKFIAAPYLNRKITLTGWSPITRAARNATYDVKGRIPPVVVTDVHSSRRVEIQVRTGDIDDTERLDAALSQGHPIFLHTCSGTPLPSMYAAVGEYEWAPPTPRSAAAQWRIPLTEVTAPPPSVVGASTTWETVLAQYGTWQELLDAAGTWQEIQ</sequence>
<feature type="compositionally biased region" description="Polar residues" evidence="1">
    <location>
        <begin position="190"/>
        <end position="201"/>
    </location>
</feature>
<feature type="region of interest" description="Disordered" evidence="1">
    <location>
        <begin position="184"/>
        <end position="222"/>
    </location>
</feature>
<protein>
    <submittedName>
        <fullName evidence="2">Uncharacterized protein</fullName>
    </submittedName>
</protein>
<comment type="caution">
    <text evidence="2">The sequence shown here is derived from an EMBL/GenBank/DDBJ whole genome shotgun (WGS) entry which is preliminary data.</text>
</comment>
<dbReference type="EMBL" id="BJVI01000011">
    <property type="protein sequence ID" value="GEL17696.1"/>
    <property type="molecule type" value="Genomic_DNA"/>
</dbReference>
<evidence type="ECO:0000313" key="2">
    <source>
        <dbReference type="EMBL" id="GEL17696.1"/>
    </source>
</evidence>